<keyword evidence="1 4" id="KW-0489">Methyltransferase</keyword>
<dbReference type="Gene3D" id="3.40.50.150">
    <property type="entry name" value="Vaccinia Virus protein VP39"/>
    <property type="match status" value="1"/>
</dbReference>
<dbReference type="AlphaFoldDB" id="A0A2N7S2V8"/>
<gene>
    <name evidence="4" type="ORF">CIK84_02440</name>
</gene>
<dbReference type="GeneID" id="303185759"/>
<dbReference type="GO" id="GO:0032259">
    <property type="term" value="P:methylation"/>
    <property type="evidence" value="ECO:0007669"/>
    <property type="project" value="UniProtKB-KW"/>
</dbReference>
<comment type="caution">
    <text evidence="4">The sequence shown here is derived from an EMBL/GenBank/DDBJ whole genome shotgun (WGS) entry which is preliminary data.</text>
</comment>
<dbReference type="PROSITE" id="PS51682">
    <property type="entry name" value="SAM_OMT_I"/>
    <property type="match status" value="1"/>
</dbReference>
<organism evidence="4 5">
    <name type="scientific">Glutamicibacter arilaitensis</name>
    <dbReference type="NCBI Taxonomy" id="256701"/>
    <lineage>
        <taxon>Bacteria</taxon>
        <taxon>Bacillati</taxon>
        <taxon>Actinomycetota</taxon>
        <taxon>Actinomycetes</taxon>
        <taxon>Micrococcales</taxon>
        <taxon>Micrococcaceae</taxon>
        <taxon>Glutamicibacter</taxon>
    </lineage>
</organism>
<dbReference type="OMA" id="VCFEGVF"/>
<name>A0A2N7S2V8_9MICC</name>
<dbReference type="GO" id="GO:0008757">
    <property type="term" value="F:S-adenosylmethionine-dependent methyltransferase activity"/>
    <property type="evidence" value="ECO:0007669"/>
    <property type="project" value="TreeGrafter"/>
</dbReference>
<dbReference type="SUPFAM" id="SSF53335">
    <property type="entry name" value="S-adenosyl-L-methionine-dependent methyltransferases"/>
    <property type="match status" value="1"/>
</dbReference>
<dbReference type="InterPro" id="IPR002935">
    <property type="entry name" value="SAM_O-MeTrfase"/>
</dbReference>
<dbReference type="RefSeq" id="WP_013349508.1">
    <property type="nucleotide sequence ID" value="NZ_JBQDNZ010000007.1"/>
</dbReference>
<evidence type="ECO:0000313" key="5">
    <source>
        <dbReference type="Proteomes" id="UP000235739"/>
    </source>
</evidence>
<dbReference type="InterPro" id="IPR029063">
    <property type="entry name" value="SAM-dependent_MTases_sf"/>
</dbReference>
<evidence type="ECO:0000256" key="2">
    <source>
        <dbReference type="ARBA" id="ARBA00022679"/>
    </source>
</evidence>
<evidence type="ECO:0000313" key="4">
    <source>
        <dbReference type="EMBL" id="PMQ20492.1"/>
    </source>
</evidence>
<dbReference type="GO" id="GO:0008171">
    <property type="term" value="F:O-methyltransferase activity"/>
    <property type="evidence" value="ECO:0007669"/>
    <property type="project" value="InterPro"/>
</dbReference>
<dbReference type="PANTHER" id="PTHR10509">
    <property type="entry name" value="O-METHYLTRANSFERASE-RELATED"/>
    <property type="match status" value="1"/>
</dbReference>
<accession>A0A2N7S2V8</accession>
<reference evidence="4 5" key="1">
    <citation type="journal article" date="2017" name="Elife">
        <title>Extensive horizontal gene transfer in cheese-associated bacteria.</title>
        <authorList>
            <person name="Bonham K.S."/>
            <person name="Wolfe B.E."/>
            <person name="Dutton R.J."/>
        </authorList>
    </citation>
    <scope>NUCLEOTIDE SEQUENCE [LARGE SCALE GENOMIC DNA]</scope>
    <source>
        <strain evidence="4 5">JB182</strain>
    </source>
</reference>
<keyword evidence="3" id="KW-0949">S-adenosyl-L-methionine</keyword>
<dbReference type="Pfam" id="PF01596">
    <property type="entry name" value="Methyltransf_3"/>
    <property type="match status" value="1"/>
</dbReference>
<dbReference type="EMBL" id="PNQX01000001">
    <property type="protein sequence ID" value="PMQ20492.1"/>
    <property type="molecule type" value="Genomic_DNA"/>
</dbReference>
<sequence length="221" mass="24265">MPSMNPELFASWTYTQTHVNEPEHVAAVRERAEDLGVRCIDPAGRSMLQMLCTLRQPRNIVEIGSGVGVASLAMLEVMGSSVTLTAIESDLEHANAMRQGLRDSGIPSARARIINERAENVLSRLADHAYDMVLIDAGAEQLLEYVAEAKRLAGTGGVIIVNNAFDEHRLAKPAIRRNSTVMTRDALRMLREDPRLQTHLFPTEQGLFVATVLPAKAGVKR</sequence>
<dbReference type="InterPro" id="IPR050362">
    <property type="entry name" value="Cation-dep_OMT"/>
</dbReference>
<proteinExistence type="predicted"/>
<keyword evidence="2 4" id="KW-0808">Transferase</keyword>
<dbReference type="Proteomes" id="UP000235739">
    <property type="component" value="Unassembled WGS sequence"/>
</dbReference>
<evidence type="ECO:0000256" key="1">
    <source>
        <dbReference type="ARBA" id="ARBA00022603"/>
    </source>
</evidence>
<dbReference type="CDD" id="cd02440">
    <property type="entry name" value="AdoMet_MTases"/>
    <property type="match status" value="1"/>
</dbReference>
<protein>
    <submittedName>
        <fullName evidence="4">Methyltransferase</fullName>
    </submittedName>
</protein>
<evidence type="ECO:0000256" key="3">
    <source>
        <dbReference type="ARBA" id="ARBA00022691"/>
    </source>
</evidence>
<dbReference type="PANTHER" id="PTHR10509:SF85">
    <property type="entry name" value="O-METHYLTRANSFERASE RV1220C-RELATED"/>
    <property type="match status" value="1"/>
</dbReference>